<feature type="compositionally biased region" description="Polar residues" evidence="9">
    <location>
        <begin position="1"/>
        <end position="12"/>
    </location>
</feature>
<accession>W3VQ64</accession>
<keyword evidence="7" id="KW-0067">ATP-binding</keyword>
<dbReference type="GO" id="GO:0004382">
    <property type="term" value="F:GDP phosphatase activity"/>
    <property type="evidence" value="ECO:0007669"/>
    <property type="project" value="UniProtKB-EC"/>
</dbReference>
<evidence type="ECO:0000256" key="1">
    <source>
        <dbReference type="ARBA" id="ARBA00004323"/>
    </source>
</evidence>
<dbReference type="Pfam" id="PF01150">
    <property type="entry name" value="GDA1_CD39"/>
    <property type="match status" value="1"/>
</dbReference>
<protein>
    <recommendedName>
        <fullName evidence="5">guanosine-diphosphatase</fullName>
        <ecNumber evidence="5">3.6.1.42</ecNumber>
    </recommendedName>
</protein>
<evidence type="ECO:0000313" key="10">
    <source>
        <dbReference type="EMBL" id="ETS63793.1"/>
    </source>
</evidence>
<dbReference type="Gene3D" id="3.30.420.40">
    <property type="match status" value="1"/>
</dbReference>
<dbReference type="GO" id="GO:0005524">
    <property type="term" value="F:ATP binding"/>
    <property type="evidence" value="ECO:0007669"/>
    <property type="project" value="UniProtKB-KW"/>
</dbReference>
<proteinExistence type="inferred from homology"/>
<comment type="caution">
    <text evidence="10">The sequence shown here is derived from an EMBL/GenBank/DDBJ whole genome shotgun (WGS) entry which is preliminary data.</text>
</comment>
<dbReference type="PANTHER" id="PTHR11782">
    <property type="entry name" value="ADENOSINE/GUANOSINE DIPHOSPHATASE"/>
    <property type="match status" value="1"/>
</dbReference>
<comment type="function">
    <text evidence="4">After transfer of sugars to endogenous macromolecular acceptors, the enzyme converts nucleoside diphosphates to nucleoside monophosphates which in turn exit the Golgi lumen in a coupled antiporter reaction, allowing entry of additional nucleotide sugar from the cytosol.</text>
</comment>
<sequence length="787" mass="84498">MKGPQGTRQNGKAAQVSRAKNVARGAIGCRQRRGQERAATRLQLPLSVRTSKIRENASWICANRPLPEAEAEARRSQHALTQEEITARDAPHHHSASRPIAPPAVLQPSRTQREACGGWQQLTASGLAHDSPNRCVPSMSYSDSAAARRDPPSSGKKHYRAKSISRSSVDLDNSETGALLLAPNGLTSEADDHLGYPPHSGSAGPAGAPSRSCSPRRMPLGSRRLALILFGFVGLLVLFGRRDSRDAVVGYAKDKAGQVGSAYQHAPWKAQPTQDSNNAVGFPVAPTPASTPAAAPVSGTKADTVRQKPALHPDPSKTTRCDGTGPRPVDHNGRPRPLVQYALMIDAGSTGSRIHVYRFNYCSESPELEDEYFEMLKGGLSNYGANPAAAADSLRPLLKSALQRVPANLRKCTPVAVKATAGLRLLPGKQAEDVLKAVRHMLEFEYPFPIADGRNADGTKASKGVEIMDGKDEGVFAWITVNYLLNRIGSSSADKLETAAVMDLGGGSTQIVFEPSFTSALQGMQPGEHVYQLNAFGTKPYTLYQNSYLGYGLMQARMSINSLAAFTFSLAHPNAVLTGSAHDGAQGGFEWSTLKPDNTRIPSPCFTNGRTKAVLISQPGQRTQANVTMVGTDGGFAACRRLVEVMMDKDAVCSSKPCSFAGVYQPSMMETFKTAPIIALSYFYDRLEPLGLAPKFKISELEAVAQRACAYTRTSTQGFGARAIEELEDRPETCLDLSFMHGLLSLGYELEQSREISVAKKLGGTELGWCLGAQLAVLDEDGLICKA</sequence>
<evidence type="ECO:0000256" key="6">
    <source>
        <dbReference type="PIRSR" id="PIRSR600407-1"/>
    </source>
</evidence>
<dbReference type="Proteomes" id="UP000019462">
    <property type="component" value="Unassembled WGS sequence"/>
</dbReference>
<evidence type="ECO:0000256" key="2">
    <source>
        <dbReference type="ARBA" id="ARBA00009283"/>
    </source>
</evidence>
<name>W3VQ64_MOEAP</name>
<feature type="region of interest" description="Disordered" evidence="9">
    <location>
        <begin position="1"/>
        <end position="38"/>
    </location>
</feature>
<dbReference type="OrthoDB" id="6372431at2759"/>
<feature type="region of interest" description="Disordered" evidence="9">
    <location>
        <begin position="126"/>
        <end position="168"/>
    </location>
</feature>
<dbReference type="CDD" id="cd24040">
    <property type="entry name" value="ASKHA_NBD_GDA1"/>
    <property type="match status" value="1"/>
</dbReference>
<organism evidence="10 11">
    <name type="scientific">Moesziomyces aphidis</name>
    <name type="common">Pseudozyma aphidis</name>
    <dbReference type="NCBI Taxonomy" id="84754"/>
    <lineage>
        <taxon>Eukaryota</taxon>
        <taxon>Fungi</taxon>
        <taxon>Dikarya</taxon>
        <taxon>Basidiomycota</taxon>
        <taxon>Ustilaginomycotina</taxon>
        <taxon>Ustilaginomycetes</taxon>
        <taxon>Ustilaginales</taxon>
        <taxon>Ustilaginaceae</taxon>
        <taxon>Moesziomyces</taxon>
    </lineage>
</organism>
<feature type="binding site" evidence="7">
    <location>
        <begin position="506"/>
        <end position="510"/>
    </location>
    <ligand>
        <name>ATP</name>
        <dbReference type="ChEBI" id="CHEBI:30616"/>
    </ligand>
</feature>
<dbReference type="GO" id="GO:0009134">
    <property type="term" value="P:nucleoside diphosphate catabolic process"/>
    <property type="evidence" value="ECO:0007669"/>
    <property type="project" value="TreeGrafter"/>
</dbReference>
<dbReference type="GO" id="GO:0000139">
    <property type="term" value="C:Golgi membrane"/>
    <property type="evidence" value="ECO:0007669"/>
    <property type="project" value="UniProtKB-SubCell"/>
</dbReference>
<dbReference type="PROSITE" id="PS01238">
    <property type="entry name" value="GDA1_CD39_NTPASE"/>
    <property type="match status" value="1"/>
</dbReference>
<dbReference type="GO" id="GO:0017111">
    <property type="term" value="F:ribonucleoside triphosphate phosphatase activity"/>
    <property type="evidence" value="ECO:0007669"/>
    <property type="project" value="TreeGrafter"/>
</dbReference>
<gene>
    <name evidence="10" type="ORF">PaG_02111</name>
</gene>
<evidence type="ECO:0000256" key="4">
    <source>
        <dbReference type="ARBA" id="ARBA00037742"/>
    </source>
</evidence>
<dbReference type="EMBL" id="AWNI01000008">
    <property type="protein sequence ID" value="ETS63793.1"/>
    <property type="molecule type" value="Genomic_DNA"/>
</dbReference>
<feature type="region of interest" description="Disordered" evidence="9">
    <location>
        <begin position="88"/>
        <end position="114"/>
    </location>
</feature>
<reference evidence="10 11" key="1">
    <citation type="journal article" date="2014" name="Genome Announc.">
        <title>Genome sequence of the basidiomycetous fungus Pseudozyma aphidis DSM70725, an efficient producer of biosurfactant mannosylerythritol lipids.</title>
        <authorList>
            <person name="Lorenz S."/>
            <person name="Guenther M."/>
            <person name="Grumaz C."/>
            <person name="Rupp S."/>
            <person name="Zibek S."/>
            <person name="Sohn K."/>
        </authorList>
    </citation>
    <scope>NUCLEOTIDE SEQUENCE [LARGE SCALE GENOMIC DNA]</scope>
    <source>
        <strain evidence="11">ATCC 32657 / CBS 517.83 / DSM 70725 / JCM 10318 / NBRC 10182 / NRRL Y-7954 / St-0401</strain>
    </source>
</reference>
<keyword evidence="7" id="KW-0547">Nucleotide-binding</keyword>
<dbReference type="GO" id="GO:0045134">
    <property type="term" value="F:UDP phosphatase activity"/>
    <property type="evidence" value="ECO:0007669"/>
    <property type="project" value="TreeGrafter"/>
</dbReference>
<evidence type="ECO:0000313" key="11">
    <source>
        <dbReference type="Proteomes" id="UP000019462"/>
    </source>
</evidence>
<dbReference type="EC" id="3.6.1.42" evidence="5"/>
<feature type="region of interest" description="Disordered" evidence="9">
    <location>
        <begin position="269"/>
        <end position="335"/>
    </location>
</feature>
<comment type="similarity">
    <text evidence="2 8">Belongs to the GDA1/CD39 NTPase family.</text>
</comment>
<dbReference type="Gene3D" id="3.30.420.150">
    <property type="entry name" value="Exopolyphosphatase. Domain 2"/>
    <property type="match status" value="1"/>
</dbReference>
<dbReference type="AlphaFoldDB" id="W3VQ64"/>
<comment type="subcellular location">
    <subcellularLocation>
        <location evidence="1">Golgi apparatus membrane</location>
        <topology evidence="1">Single-pass type II membrane protein</topology>
    </subcellularLocation>
</comment>
<dbReference type="GO" id="GO:0006487">
    <property type="term" value="P:protein N-linked glycosylation"/>
    <property type="evidence" value="ECO:0007669"/>
    <property type="project" value="TreeGrafter"/>
</dbReference>
<evidence type="ECO:0000256" key="7">
    <source>
        <dbReference type="PIRSR" id="PIRSR600407-2"/>
    </source>
</evidence>
<evidence type="ECO:0000256" key="8">
    <source>
        <dbReference type="RuleBase" id="RU003833"/>
    </source>
</evidence>
<feature type="region of interest" description="Disordered" evidence="9">
    <location>
        <begin position="189"/>
        <end position="215"/>
    </location>
</feature>
<dbReference type="HOGENOM" id="CLU_010246_4_2_1"/>
<dbReference type="PANTHER" id="PTHR11782:SF83">
    <property type="entry name" value="GUANOSINE-DIPHOSPHATASE"/>
    <property type="match status" value="1"/>
</dbReference>
<dbReference type="InterPro" id="IPR000407">
    <property type="entry name" value="GDA1_CD39_NTPase"/>
</dbReference>
<evidence type="ECO:0000256" key="5">
    <source>
        <dbReference type="ARBA" id="ARBA00038903"/>
    </source>
</evidence>
<keyword evidence="11" id="KW-1185">Reference proteome</keyword>
<keyword evidence="3 8" id="KW-0378">Hydrolase</keyword>
<feature type="active site" description="Proton acceptor" evidence="6">
    <location>
        <position position="473"/>
    </location>
</feature>
<feature type="compositionally biased region" description="Low complexity" evidence="9">
    <location>
        <begin position="283"/>
        <end position="298"/>
    </location>
</feature>
<evidence type="ECO:0000256" key="9">
    <source>
        <dbReference type="SAM" id="MobiDB-lite"/>
    </source>
</evidence>
<evidence type="ECO:0000256" key="3">
    <source>
        <dbReference type="ARBA" id="ARBA00022801"/>
    </source>
</evidence>